<dbReference type="EMBL" id="BAABKK010000015">
    <property type="protein sequence ID" value="GAA5195446.1"/>
    <property type="molecule type" value="Genomic_DNA"/>
</dbReference>
<gene>
    <name evidence="1" type="ORF">GCM10023346_25420</name>
</gene>
<protein>
    <submittedName>
        <fullName evidence="1">Uncharacterized protein</fullName>
    </submittedName>
</protein>
<sequence>MSLKDEWDRLDSETRTWLLENPACLVLPPAMSAKVGKDAQEDIACDPHGQVVLSREDHDFLREKAEAAGTIRVPAGEYRFFDTAALPVVRKAPPEARHNATG</sequence>
<accession>A0ABP9SFL9</accession>
<evidence type="ECO:0000313" key="2">
    <source>
        <dbReference type="Proteomes" id="UP001500200"/>
    </source>
</evidence>
<evidence type="ECO:0000313" key="1">
    <source>
        <dbReference type="EMBL" id="GAA5195446.1"/>
    </source>
</evidence>
<organism evidence="1 2">
    <name type="scientific">Arthrobacter gyeryongensis</name>
    <dbReference type="NCBI Taxonomy" id="1650592"/>
    <lineage>
        <taxon>Bacteria</taxon>
        <taxon>Bacillati</taxon>
        <taxon>Actinomycetota</taxon>
        <taxon>Actinomycetes</taxon>
        <taxon>Micrococcales</taxon>
        <taxon>Micrococcaceae</taxon>
        <taxon>Arthrobacter</taxon>
    </lineage>
</organism>
<proteinExistence type="predicted"/>
<name>A0ABP9SFL9_9MICC</name>
<reference evidence="2" key="1">
    <citation type="journal article" date="2019" name="Int. J. Syst. Evol. Microbiol.">
        <title>The Global Catalogue of Microorganisms (GCM) 10K type strain sequencing project: providing services to taxonomists for standard genome sequencing and annotation.</title>
        <authorList>
            <consortium name="The Broad Institute Genomics Platform"/>
            <consortium name="The Broad Institute Genome Sequencing Center for Infectious Disease"/>
            <person name="Wu L."/>
            <person name="Ma J."/>
        </authorList>
    </citation>
    <scope>NUCLEOTIDE SEQUENCE [LARGE SCALE GENOMIC DNA]</scope>
    <source>
        <strain evidence="2">JCM 18514</strain>
    </source>
</reference>
<dbReference type="Proteomes" id="UP001500200">
    <property type="component" value="Unassembled WGS sequence"/>
</dbReference>
<dbReference type="RefSeq" id="WP_345449747.1">
    <property type="nucleotide sequence ID" value="NZ_BAABKK010000015.1"/>
</dbReference>
<comment type="caution">
    <text evidence="1">The sequence shown here is derived from an EMBL/GenBank/DDBJ whole genome shotgun (WGS) entry which is preliminary data.</text>
</comment>
<keyword evidence="2" id="KW-1185">Reference proteome</keyword>